<comment type="subcellular location">
    <subcellularLocation>
        <location evidence="1">Membrane</location>
        <topology evidence="1">Multi-pass membrane protein</topology>
    </subcellularLocation>
</comment>
<accession>A0A8X6KRM8</accession>
<dbReference type="CDD" id="cd15039">
    <property type="entry name" value="7tmB3_Methuselah-like"/>
    <property type="match status" value="1"/>
</dbReference>
<evidence type="ECO:0000256" key="6">
    <source>
        <dbReference type="SAM" id="Phobius"/>
    </source>
</evidence>
<evidence type="ECO:0000313" key="8">
    <source>
        <dbReference type="EMBL" id="GFQ79938.1"/>
    </source>
</evidence>
<feature type="transmembrane region" description="Helical" evidence="6">
    <location>
        <begin position="207"/>
        <end position="228"/>
    </location>
</feature>
<evidence type="ECO:0000256" key="3">
    <source>
        <dbReference type="ARBA" id="ARBA00022989"/>
    </source>
</evidence>
<proteinExistence type="predicted"/>
<dbReference type="InterPro" id="IPR053231">
    <property type="entry name" value="GPCR_LN-TM7"/>
</dbReference>
<dbReference type="PANTHER" id="PTHR45902">
    <property type="entry name" value="LATROPHILIN RECEPTOR-LIKE PROTEIN A"/>
    <property type="match status" value="1"/>
</dbReference>
<dbReference type="Gene3D" id="1.20.1070.10">
    <property type="entry name" value="Rhodopsin 7-helix transmembrane proteins"/>
    <property type="match status" value="1"/>
</dbReference>
<evidence type="ECO:0000256" key="1">
    <source>
        <dbReference type="ARBA" id="ARBA00004141"/>
    </source>
</evidence>
<keyword evidence="3 6" id="KW-1133">Transmembrane helix</keyword>
<name>A0A8X6KRM8_TRICU</name>
<dbReference type="PANTHER" id="PTHR45902:SF4">
    <property type="entry name" value="G-PROTEIN COUPLED RECEPTORS FAMILY 2 PROFILE 2 DOMAIN-CONTAINING PROTEIN"/>
    <property type="match status" value="1"/>
</dbReference>
<keyword evidence="2 6" id="KW-0812">Transmembrane</keyword>
<evidence type="ECO:0000313" key="9">
    <source>
        <dbReference type="Proteomes" id="UP000887116"/>
    </source>
</evidence>
<gene>
    <name evidence="8" type="primary">AVEN_197587_1</name>
    <name evidence="8" type="ORF">TNCT_628661</name>
</gene>
<evidence type="ECO:0000256" key="2">
    <source>
        <dbReference type="ARBA" id="ARBA00022692"/>
    </source>
</evidence>
<feature type="transmembrane region" description="Helical" evidence="6">
    <location>
        <begin position="371"/>
        <end position="396"/>
    </location>
</feature>
<dbReference type="Proteomes" id="UP000887116">
    <property type="component" value="Unassembled WGS sequence"/>
</dbReference>
<evidence type="ECO:0000256" key="4">
    <source>
        <dbReference type="ARBA" id="ARBA00023136"/>
    </source>
</evidence>
<dbReference type="GO" id="GO:0016020">
    <property type="term" value="C:membrane"/>
    <property type="evidence" value="ECO:0007669"/>
    <property type="project" value="UniProtKB-SubCell"/>
</dbReference>
<dbReference type="GO" id="GO:0004930">
    <property type="term" value="F:G protein-coupled receptor activity"/>
    <property type="evidence" value="ECO:0007669"/>
    <property type="project" value="InterPro"/>
</dbReference>
<feature type="transmembrane region" description="Helical" evidence="6">
    <location>
        <begin position="178"/>
        <end position="198"/>
    </location>
</feature>
<comment type="caution">
    <text evidence="8">The sequence shown here is derived from an EMBL/GenBank/DDBJ whole genome shotgun (WGS) entry which is preliminary data.</text>
</comment>
<dbReference type="GO" id="GO:0007166">
    <property type="term" value="P:cell surface receptor signaling pathway"/>
    <property type="evidence" value="ECO:0007669"/>
    <property type="project" value="InterPro"/>
</dbReference>
<keyword evidence="9" id="KW-1185">Reference proteome</keyword>
<evidence type="ECO:0000259" key="7">
    <source>
        <dbReference type="PROSITE" id="PS50261"/>
    </source>
</evidence>
<dbReference type="InterPro" id="IPR017981">
    <property type="entry name" value="GPCR_2-like_7TM"/>
</dbReference>
<dbReference type="EMBL" id="BMAO01012245">
    <property type="protein sequence ID" value="GFQ79938.1"/>
    <property type="molecule type" value="Genomic_DNA"/>
</dbReference>
<feature type="domain" description="G-protein coupled receptors family 2 profile 2" evidence="7">
    <location>
        <begin position="173"/>
        <end position="426"/>
    </location>
</feature>
<feature type="transmembrane region" description="Helical" evidence="6">
    <location>
        <begin position="324"/>
        <end position="351"/>
    </location>
</feature>
<evidence type="ECO:0000256" key="5">
    <source>
        <dbReference type="SAM" id="MobiDB-lite"/>
    </source>
</evidence>
<organism evidence="8 9">
    <name type="scientific">Trichonephila clavata</name>
    <name type="common">Joro spider</name>
    <name type="synonym">Nephila clavata</name>
    <dbReference type="NCBI Taxonomy" id="2740835"/>
    <lineage>
        <taxon>Eukaryota</taxon>
        <taxon>Metazoa</taxon>
        <taxon>Ecdysozoa</taxon>
        <taxon>Arthropoda</taxon>
        <taxon>Chelicerata</taxon>
        <taxon>Arachnida</taxon>
        <taxon>Araneae</taxon>
        <taxon>Araneomorphae</taxon>
        <taxon>Entelegynae</taxon>
        <taxon>Araneoidea</taxon>
        <taxon>Nephilidae</taxon>
        <taxon>Trichonephila</taxon>
    </lineage>
</organism>
<feature type="transmembrane region" description="Helical" evidence="6">
    <location>
        <begin position="402"/>
        <end position="424"/>
    </location>
</feature>
<dbReference type="InterPro" id="IPR000832">
    <property type="entry name" value="GPCR_2_secretin-like"/>
</dbReference>
<feature type="transmembrane region" description="Helical" evidence="6">
    <location>
        <begin position="283"/>
        <end position="304"/>
    </location>
</feature>
<dbReference type="PROSITE" id="PS50261">
    <property type="entry name" value="G_PROTEIN_RECEP_F2_4"/>
    <property type="match status" value="1"/>
</dbReference>
<dbReference type="OrthoDB" id="6134459at2759"/>
<dbReference type="Pfam" id="PF00002">
    <property type="entry name" value="7tm_2"/>
    <property type="match status" value="1"/>
</dbReference>
<sequence length="456" mass="51997">MAICKNEILANYWLKKMTRMELFKNETKGRKSSTAFRVIRSANASKFIHQDWEYTGVTETPDPVDFCMNVSDSETGGNKRSIRSTAEEPIGSTTESTNSVNETELSEEFLSCQHSSVEQGCYEVLANRSVYVPLYKTLFYSTDYFIKEESGELFVCSEIFDKFNDDAKFSSTLSTTSLVGSFISAVCILLHKLMFLVFKKLRNLPGYCLFSLCIALQMAYICTFVSFFRKNKSDCTANGTFKAFGFLASFFWMNVMSYDIWRSLRMATAKLRLTGEKPMKTRFGIYSGYAWGCPLFLIIVGLIVNSSSNSDVKYRFLISHETCWFLYKQALLVYFVIPLLSLLCINILLFISCFYMISSAAMNTAENKADLWLRFLVCIRLSVVMGLTWIFAALSSAVEAHWLWHLSVICNVLQGVFIFFSFTFTEKTRLECKKAIQRKKSSFSPTQVSSQQSTSV</sequence>
<protein>
    <submittedName>
        <fullName evidence="8">G_PROTEIN_RECEP_F2_4 domain-containing protein</fullName>
    </submittedName>
</protein>
<keyword evidence="4 6" id="KW-0472">Membrane</keyword>
<feature type="transmembrane region" description="Helical" evidence="6">
    <location>
        <begin position="240"/>
        <end position="262"/>
    </location>
</feature>
<reference evidence="8" key="1">
    <citation type="submission" date="2020-07" db="EMBL/GenBank/DDBJ databases">
        <title>Multicomponent nature underlies the extraordinary mechanical properties of spider dragline silk.</title>
        <authorList>
            <person name="Kono N."/>
            <person name="Nakamura H."/>
            <person name="Mori M."/>
            <person name="Yoshida Y."/>
            <person name="Ohtoshi R."/>
            <person name="Malay A.D."/>
            <person name="Moran D.A.P."/>
            <person name="Tomita M."/>
            <person name="Numata K."/>
            <person name="Arakawa K."/>
        </authorList>
    </citation>
    <scope>NUCLEOTIDE SEQUENCE</scope>
</reference>
<dbReference type="AlphaFoldDB" id="A0A8X6KRM8"/>
<feature type="region of interest" description="Disordered" evidence="5">
    <location>
        <begin position="72"/>
        <end position="98"/>
    </location>
</feature>